<accession>A0A0C9ZKA1</accession>
<dbReference type="Proteomes" id="UP000054018">
    <property type="component" value="Unassembled WGS sequence"/>
</dbReference>
<protein>
    <submittedName>
        <fullName evidence="2">Uncharacterized protein</fullName>
    </submittedName>
</protein>
<proteinExistence type="predicted"/>
<dbReference type="HOGENOM" id="CLU_531118_0_0_1"/>
<keyword evidence="3" id="KW-1185">Reference proteome</keyword>
<feature type="region of interest" description="Disordered" evidence="1">
    <location>
        <begin position="1"/>
        <end position="38"/>
    </location>
</feature>
<gene>
    <name evidence="2" type="ORF">PISMIDRAFT_23587</name>
</gene>
<dbReference type="OrthoDB" id="2692192at2759"/>
<reference evidence="2 3" key="1">
    <citation type="submission" date="2014-04" db="EMBL/GenBank/DDBJ databases">
        <authorList>
            <consortium name="DOE Joint Genome Institute"/>
            <person name="Kuo A."/>
            <person name="Kohler A."/>
            <person name="Costa M.D."/>
            <person name="Nagy L.G."/>
            <person name="Floudas D."/>
            <person name="Copeland A."/>
            <person name="Barry K.W."/>
            <person name="Cichocki N."/>
            <person name="Veneault-Fourrey C."/>
            <person name="LaButti K."/>
            <person name="Lindquist E.A."/>
            <person name="Lipzen A."/>
            <person name="Lundell T."/>
            <person name="Morin E."/>
            <person name="Murat C."/>
            <person name="Sun H."/>
            <person name="Tunlid A."/>
            <person name="Henrissat B."/>
            <person name="Grigoriev I.V."/>
            <person name="Hibbett D.S."/>
            <person name="Martin F."/>
            <person name="Nordberg H.P."/>
            <person name="Cantor M.N."/>
            <person name="Hua S.X."/>
        </authorList>
    </citation>
    <scope>NUCLEOTIDE SEQUENCE [LARGE SCALE GENOMIC DNA]</scope>
    <source>
        <strain evidence="2 3">441</strain>
    </source>
</reference>
<name>A0A0C9ZKA1_9AGAM</name>
<sequence length="513" mass="56995">MQCDDNATDKNNDSSVVENKEESTKENDKEIALVKAQDTHPWDPVLLRNWQQSVLAMCKKAKKSTKSKAQGRQDKVQMEVQGNAEAVPSTSKLIVSKSYKKCGLEPDAEEEVTGEMASNTAGASEMQEPVLVVNKVREMAVVRQENEQEASGPKVKAKARETEASLACHLQSEDDMEEQGAQVQPSRRQSLFPRGDNLIPNIKVTESTEADELGFAVETAIADVTLGYALMTVIHDQAEQRSEEEHWGSGPPMQTPMEVKILGLTVDAAEKEEKDVEKQCQKVAHAMMAEARASTYSAWGLVDELAEKSLVIQADVMKSSKHDHPWHLWGLKDKASRELWNNLLDNEGMSMGHEIQLNKDTSPDDIIQVAFKNKLECSKHARDQDQSMARREPVPVVNKVREMAVVQKTGDQLLIALQQENEQEASGPKVKAKARETEQSEDDMEEQGAQAQPRRRQSLFPRGDNLIPNIKVTESTEADEPGFAVETAIADVTLGYALMTVIHDQAEQRCDLS</sequence>
<feature type="compositionally biased region" description="Basic and acidic residues" evidence="1">
    <location>
        <begin position="7"/>
        <end position="38"/>
    </location>
</feature>
<dbReference type="AlphaFoldDB" id="A0A0C9ZKA1"/>
<evidence type="ECO:0000256" key="1">
    <source>
        <dbReference type="SAM" id="MobiDB-lite"/>
    </source>
</evidence>
<feature type="region of interest" description="Disordered" evidence="1">
    <location>
        <begin position="173"/>
        <end position="194"/>
    </location>
</feature>
<dbReference type="EMBL" id="KN833734">
    <property type="protein sequence ID" value="KIK22867.1"/>
    <property type="molecule type" value="Genomic_DNA"/>
</dbReference>
<feature type="region of interest" description="Disordered" evidence="1">
    <location>
        <begin position="419"/>
        <end position="466"/>
    </location>
</feature>
<feature type="region of interest" description="Disordered" evidence="1">
    <location>
        <begin position="61"/>
        <end position="84"/>
    </location>
</feature>
<evidence type="ECO:0000313" key="2">
    <source>
        <dbReference type="EMBL" id="KIK22867.1"/>
    </source>
</evidence>
<organism evidence="2 3">
    <name type="scientific">Pisolithus microcarpus 441</name>
    <dbReference type="NCBI Taxonomy" id="765257"/>
    <lineage>
        <taxon>Eukaryota</taxon>
        <taxon>Fungi</taxon>
        <taxon>Dikarya</taxon>
        <taxon>Basidiomycota</taxon>
        <taxon>Agaricomycotina</taxon>
        <taxon>Agaricomycetes</taxon>
        <taxon>Agaricomycetidae</taxon>
        <taxon>Boletales</taxon>
        <taxon>Sclerodermatineae</taxon>
        <taxon>Pisolithaceae</taxon>
        <taxon>Pisolithus</taxon>
    </lineage>
</organism>
<reference evidence="3" key="2">
    <citation type="submission" date="2015-01" db="EMBL/GenBank/DDBJ databases">
        <title>Evolutionary Origins and Diversification of the Mycorrhizal Mutualists.</title>
        <authorList>
            <consortium name="DOE Joint Genome Institute"/>
            <consortium name="Mycorrhizal Genomics Consortium"/>
            <person name="Kohler A."/>
            <person name="Kuo A."/>
            <person name="Nagy L.G."/>
            <person name="Floudas D."/>
            <person name="Copeland A."/>
            <person name="Barry K.W."/>
            <person name="Cichocki N."/>
            <person name="Veneault-Fourrey C."/>
            <person name="LaButti K."/>
            <person name="Lindquist E.A."/>
            <person name="Lipzen A."/>
            <person name="Lundell T."/>
            <person name="Morin E."/>
            <person name="Murat C."/>
            <person name="Riley R."/>
            <person name="Ohm R."/>
            <person name="Sun H."/>
            <person name="Tunlid A."/>
            <person name="Henrissat B."/>
            <person name="Grigoriev I.V."/>
            <person name="Hibbett D.S."/>
            <person name="Martin F."/>
        </authorList>
    </citation>
    <scope>NUCLEOTIDE SEQUENCE [LARGE SCALE GENOMIC DNA]</scope>
    <source>
        <strain evidence="3">441</strain>
    </source>
</reference>
<evidence type="ECO:0000313" key="3">
    <source>
        <dbReference type="Proteomes" id="UP000054018"/>
    </source>
</evidence>